<dbReference type="eggNOG" id="COG1950">
    <property type="taxonomic scope" value="Bacteria"/>
</dbReference>
<dbReference type="HOGENOM" id="CLU_120441_2_4_3"/>
<dbReference type="Pfam" id="PF04020">
    <property type="entry name" value="Phage_holin_4_2"/>
    <property type="match status" value="1"/>
</dbReference>
<accession>E0UB59</accession>
<dbReference type="STRING" id="497965.Cyan7822_4390"/>
<keyword evidence="1" id="KW-0472">Membrane</keyword>
<evidence type="ECO:0008006" key="4">
    <source>
        <dbReference type="Google" id="ProtNLM"/>
    </source>
</evidence>
<organism evidence="2 3">
    <name type="scientific">Gloeothece verrucosa (strain PCC 7822)</name>
    <name type="common">Cyanothece sp. (strain PCC 7822)</name>
    <dbReference type="NCBI Taxonomy" id="497965"/>
    <lineage>
        <taxon>Bacteria</taxon>
        <taxon>Bacillati</taxon>
        <taxon>Cyanobacteriota</taxon>
        <taxon>Cyanophyceae</taxon>
        <taxon>Oscillatoriophycideae</taxon>
        <taxon>Chroococcales</taxon>
        <taxon>Aphanothecaceae</taxon>
        <taxon>Gloeothece</taxon>
        <taxon>Gloeothece verrucosa</taxon>
    </lineage>
</organism>
<dbReference type="InterPro" id="IPR007165">
    <property type="entry name" value="Phage_holin_4_2"/>
</dbReference>
<evidence type="ECO:0000313" key="2">
    <source>
        <dbReference type="EMBL" id="ADN16304.1"/>
    </source>
</evidence>
<proteinExistence type="predicted"/>
<dbReference type="AlphaFoldDB" id="E0UB59"/>
<dbReference type="PANTHER" id="PTHR37309">
    <property type="entry name" value="SLR0284 PROTEIN"/>
    <property type="match status" value="1"/>
</dbReference>
<protein>
    <recommendedName>
        <fullName evidence="4">Phage holin family protein</fullName>
    </recommendedName>
</protein>
<keyword evidence="1" id="KW-1133">Transmembrane helix</keyword>
<feature type="transmembrane region" description="Helical" evidence="1">
    <location>
        <begin position="54"/>
        <end position="80"/>
    </location>
</feature>
<gene>
    <name evidence="2" type="ordered locus">Cyan7822_4390</name>
</gene>
<dbReference type="Proteomes" id="UP000008206">
    <property type="component" value="Chromosome"/>
</dbReference>
<dbReference type="EMBL" id="CP002198">
    <property type="protein sequence ID" value="ADN16304.1"/>
    <property type="molecule type" value="Genomic_DNA"/>
</dbReference>
<dbReference type="PANTHER" id="PTHR37309:SF1">
    <property type="entry name" value="SLR0284 PROTEIN"/>
    <property type="match status" value="1"/>
</dbReference>
<evidence type="ECO:0000256" key="1">
    <source>
        <dbReference type="SAM" id="Phobius"/>
    </source>
</evidence>
<dbReference type="RefSeq" id="WP_013324367.1">
    <property type="nucleotide sequence ID" value="NC_014501.1"/>
</dbReference>
<reference evidence="3" key="1">
    <citation type="journal article" date="2011" name="MBio">
        <title>Novel metabolic attributes of the genus Cyanothece, comprising a group of unicellular nitrogen-fixing Cyanobacteria.</title>
        <authorList>
            <person name="Bandyopadhyay A."/>
            <person name="Elvitigala T."/>
            <person name="Welsh E."/>
            <person name="Stockel J."/>
            <person name="Liberton M."/>
            <person name="Min H."/>
            <person name="Sherman L.A."/>
            <person name="Pakrasi H.B."/>
        </authorList>
    </citation>
    <scope>NUCLEOTIDE SEQUENCE [LARGE SCALE GENOMIC DNA]</scope>
    <source>
        <strain evidence="3">PCC 7822</strain>
    </source>
</reference>
<keyword evidence="3" id="KW-1185">Reference proteome</keyword>
<keyword evidence="1" id="KW-0812">Transmembrane</keyword>
<dbReference type="KEGG" id="cyj:Cyan7822_4390"/>
<evidence type="ECO:0000313" key="3">
    <source>
        <dbReference type="Proteomes" id="UP000008206"/>
    </source>
</evidence>
<feature type="transmembrane region" description="Helical" evidence="1">
    <location>
        <begin position="29"/>
        <end position="47"/>
    </location>
</feature>
<feature type="transmembrane region" description="Helical" evidence="1">
    <location>
        <begin position="92"/>
        <end position="110"/>
    </location>
</feature>
<dbReference type="OrthoDB" id="7205479at2"/>
<name>E0UB59_GLOV7</name>
<sequence length="114" mass="12406">MPRFLITWIVTAVSLMITANIVPGIEIKSWTTAAIGAIILGLVNAVVRPILKILTFPITILTLGLFLFIINAICFSLVGYLSGFKINSFWDALIGSIVFSLVSWGINLLIGNKK</sequence>